<name>A0A4Q0S7N3_9BRAD</name>
<dbReference type="RefSeq" id="WP_245508925.1">
    <property type="nucleotide sequence ID" value="NZ_LBJQ01000061.1"/>
</dbReference>
<dbReference type="InterPro" id="IPR046910">
    <property type="entry name" value="E2-E1mid"/>
</dbReference>
<dbReference type="SUPFAM" id="SSF54495">
    <property type="entry name" value="UBC-like"/>
    <property type="match status" value="1"/>
</dbReference>
<dbReference type="PANTHER" id="PTHR43267">
    <property type="entry name" value="TRNA THREONYLCARBAMOYLADENOSINE DEHYDRATASE"/>
    <property type="match status" value="1"/>
</dbReference>
<dbReference type="Pfam" id="PF00899">
    <property type="entry name" value="ThiF"/>
    <property type="match status" value="1"/>
</dbReference>
<evidence type="ECO:0000313" key="3">
    <source>
        <dbReference type="EMBL" id="RXH30993.1"/>
    </source>
</evidence>
<dbReference type="EMBL" id="LBJQ01000061">
    <property type="protein sequence ID" value="RXH30993.1"/>
    <property type="molecule type" value="Genomic_DNA"/>
</dbReference>
<keyword evidence="4" id="KW-1185">Reference proteome</keyword>
<dbReference type="GO" id="GO:0061503">
    <property type="term" value="F:tRNA threonylcarbamoyladenosine dehydratase"/>
    <property type="evidence" value="ECO:0007669"/>
    <property type="project" value="TreeGrafter"/>
</dbReference>
<feature type="domain" description="THIF-type NAD/FAD binding fold" evidence="1">
    <location>
        <begin position="286"/>
        <end position="426"/>
    </location>
</feature>
<protein>
    <submittedName>
        <fullName evidence="3">Uncharacterized protein</fullName>
    </submittedName>
</protein>
<dbReference type="PANTHER" id="PTHR43267:SF1">
    <property type="entry name" value="TRNA THREONYLCARBAMOYLADENOSINE DEHYDRATASE"/>
    <property type="match status" value="1"/>
</dbReference>
<dbReference type="SUPFAM" id="SSF69572">
    <property type="entry name" value="Activating enzymes of the ubiquitin-like proteins"/>
    <property type="match status" value="1"/>
</dbReference>
<dbReference type="InterPro" id="IPR000594">
    <property type="entry name" value="ThiF_NAD_FAD-bd"/>
</dbReference>
<dbReference type="GO" id="GO:0061504">
    <property type="term" value="P:cyclic threonylcarbamoyladenosine biosynthetic process"/>
    <property type="evidence" value="ECO:0007669"/>
    <property type="project" value="TreeGrafter"/>
</dbReference>
<dbReference type="Pfam" id="PF20273">
    <property type="entry name" value="E2-E1mid"/>
    <property type="match status" value="1"/>
</dbReference>
<dbReference type="GO" id="GO:0008641">
    <property type="term" value="F:ubiquitin-like modifier activating enzyme activity"/>
    <property type="evidence" value="ECO:0007669"/>
    <property type="project" value="InterPro"/>
</dbReference>
<reference evidence="3 4" key="1">
    <citation type="submission" date="2015-04" db="EMBL/GenBank/DDBJ databases">
        <title>Comparative genomics of rhizobia nodulating Arachis hypogaea in China.</title>
        <authorList>
            <person name="Li Y."/>
        </authorList>
    </citation>
    <scope>NUCLEOTIDE SEQUENCE [LARGE SCALE GENOMIC DNA]</scope>
    <source>
        <strain evidence="3 4">CCBAU 51757</strain>
    </source>
</reference>
<gene>
    <name evidence="3" type="ORF">XH99_11070</name>
</gene>
<dbReference type="InterPro" id="IPR045886">
    <property type="entry name" value="ThiF/MoeB/HesA"/>
</dbReference>
<organism evidence="3 4">
    <name type="scientific">Bradyrhizobium nanningense</name>
    <dbReference type="NCBI Taxonomy" id="1325118"/>
    <lineage>
        <taxon>Bacteria</taxon>
        <taxon>Pseudomonadati</taxon>
        <taxon>Pseudomonadota</taxon>
        <taxon>Alphaproteobacteria</taxon>
        <taxon>Hyphomicrobiales</taxon>
        <taxon>Nitrobacteraceae</taxon>
        <taxon>Bradyrhizobium</taxon>
    </lineage>
</organism>
<evidence type="ECO:0000259" key="1">
    <source>
        <dbReference type="Pfam" id="PF00899"/>
    </source>
</evidence>
<comment type="caution">
    <text evidence="3">The sequence shown here is derived from an EMBL/GenBank/DDBJ whole genome shotgun (WGS) entry which is preliminary data.</text>
</comment>
<sequence>MWWYLSDLARFKSERLGLDALAANADWLTPLGWRTDDAKRLIFDADITIGIRTYPVFLSYPAHFPNTPPSVYPRGEQTTLWSNHQFGPGGELCLEYRPDNWTSDVTGAMLLESAHRLLFTENPPEGKAERVPSAHEVSLGQSLRTRTFRLLMTRKLADFFAEMQAGEMLKGNMLVHCRPESNVYIIDKVTKSDGEVWINPDVPPTLSSETYERTVPILRIAKDQALPPTSNPADYKTAIAALGFEENASIIVILKGSKAHCFWGAAEYAIQFATIPQEPEVRRLDDSHERLRGMSVAVIGCGSLGSKVATMLARSGVENFYLVDDDLLLPDNLVRHDLDWRDVGTHKVDAVTQRIKNVNPNAKVYVRKVRMAGQEASGSAETAITSLLARDLIINATANPNVHNLVSAVAESAAKPVVWAEVYGGGFGGLIARYRPGVEPSPQLMRRAIENWFAERSYQPKAATKDYATGGEGPPMIADDADVTSIAAATARLAIDTLLSRDPSYFPVPVYVLGLAPEEGLFTQAFETYPIPMPEAPPLEKAMTLSAEEATAEIVEIAKIFDVK</sequence>
<proteinExistence type="predicted"/>
<evidence type="ECO:0000259" key="2">
    <source>
        <dbReference type="Pfam" id="PF20273"/>
    </source>
</evidence>
<feature type="domain" description="E2-E1 middle" evidence="2">
    <location>
        <begin position="173"/>
        <end position="264"/>
    </location>
</feature>
<dbReference type="InterPro" id="IPR016135">
    <property type="entry name" value="UBQ-conjugating_enzyme/RWD"/>
</dbReference>
<evidence type="ECO:0000313" key="4">
    <source>
        <dbReference type="Proteomes" id="UP000289546"/>
    </source>
</evidence>
<dbReference type="Gene3D" id="3.40.50.720">
    <property type="entry name" value="NAD(P)-binding Rossmann-like Domain"/>
    <property type="match status" value="1"/>
</dbReference>
<dbReference type="InterPro" id="IPR035985">
    <property type="entry name" value="Ubiquitin-activating_enz"/>
</dbReference>
<dbReference type="AlphaFoldDB" id="A0A4Q0S7N3"/>
<accession>A0A4Q0S7N3</accession>
<dbReference type="Proteomes" id="UP000289546">
    <property type="component" value="Unassembled WGS sequence"/>
</dbReference>